<reference evidence="2" key="1">
    <citation type="journal article" date="2015" name="Nat. Genet.">
        <title>The genome and transcriptome of the zoonotic hookworm Ancylostoma ceylanicum identify infection-specific gene families.</title>
        <authorList>
            <person name="Schwarz E.M."/>
            <person name="Hu Y."/>
            <person name="Antoshechkin I."/>
            <person name="Miller M.M."/>
            <person name="Sternberg P.W."/>
            <person name="Aroian R.V."/>
        </authorList>
    </citation>
    <scope>NUCLEOTIDE SEQUENCE</scope>
    <source>
        <strain evidence="2">HY135</strain>
    </source>
</reference>
<dbReference type="EMBL" id="JARK01001389">
    <property type="protein sequence ID" value="EYC11029.1"/>
    <property type="molecule type" value="Genomic_DNA"/>
</dbReference>
<name>A0A016U6V4_9BILA</name>
<dbReference type="AlphaFoldDB" id="A0A016U6V4"/>
<sequence>MVTVIGYPMDIVMLRDTGSACVIESLDASWRLLVVKVLAATITTVVNTFTLANLSNACCLMPTKKSPTGFEKVQDPSNEPADAAVNGRADLFKTTACYRDFSKNDSLHWNISPSANIKACKASGMVHTTTHQSLWYVVWLYSSSRGRPRTSNPFQTWSTMPCSINWIQPPNSKDPRYMEGRGKRKGRTFKVIPLPADVDRTTAAGRSQWKDVGKVGFDPNVLEQHPVKISGMFQNQQIRRMFISGGVSMFAETMRPCLEKHHGRVLSSFSEVVNKSIPFWDKARHLHTVYNSDPPEKVLRSHLKLA</sequence>
<protein>
    <submittedName>
        <fullName evidence="1">Uncharacterized protein</fullName>
    </submittedName>
</protein>
<dbReference type="Proteomes" id="UP000024635">
    <property type="component" value="Unassembled WGS sequence"/>
</dbReference>
<dbReference type="OrthoDB" id="5826521at2759"/>
<comment type="caution">
    <text evidence="1">The sequence shown here is derived from an EMBL/GenBank/DDBJ whole genome shotgun (WGS) entry which is preliminary data.</text>
</comment>
<organism evidence="1 2">
    <name type="scientific">Ancylostoma ceylanicum</name>
    <dbReference type="NCBI Taxonomy" id="53326"/>
    <lineage>
        <taxon>Eukaryota</taxon>
        <taxon>Metazoa</taxon>
        <taxon>Ecdysozoa</taxon>
        <taxon>Nematoda</taxon>
        <taxon>Chromadorea</taxon>
        <taxon>Rhabditida</taxon>
        <taxon>Rhabditina</taxon>
        <taxon>Rhabditomorpha</taxon>
        <taxon>Strongyloidea</taxon>
        <taxon>Ancylostomatidae</taxon>
        <taxon>Ancylostomatinae</taxon>
        <taxon>Ancylostoma</taxon>
    </lineage>
</organism>
<accession>A0A016U6V4</accession>
<evidence type="ECO:0000313" key="2">
    <source>
        <dbReference type="Proteomes" id="UP000024635"/>
    </source>
</evidence>
<keyword evidence="2" id="KW-1185">Reference proteome</keyword>
<gene>
    <name evidence="1" type="primary">Acey_s0053.g2438</name>
    <name evidence="1" type="ORF">Y032_0053g2438</name>
</gene>
<proteinExistence type="predicted"/>
<evidence type="ECO:0000313" key="1">
    <source>
        <dbReference type="EMBL" id="EYC11029.1"/>
    </source>
</evidence>